<dbReference type="InterPro" id="IPR039694">
    <property type="entry name" value="WDR11"/>
</dbReference>
<dbReference type="InterPro" id="IPR036322">
    <property type="entry name" value="WD40_repeat_dom_sf"/>
</dbReference>
<dbReference type="PANTHER" id="PTHR14593:SF5">
    <property type="entry name" value="WD REPEAT-CONTAINING PROTEIN 11"/>
    <property type="match status" value="1"/>
</dbReference>
<dbReference type="OMA" id="WDTKEIQ"/>
<evidence type="ECO:0000259" key="4">
    <source>
        <dbReference type="Pfam" id="PF23753"/>
    </source>
</evidence>
<dbReference type="FunCoup" id="A0A7N2R040">
    <property type="interactions" value="2263"/>
</dbReference>
<dbReference type="EnsemblPlants" id="QL02p089511:mrna">
    <property type="protein sequence ID" value="QL02p089511:mrna"/>
    <property type="gene ID" value="QL02p089511"/>
</dbReference>
<sequence length="1579" mass="173474">MLSPRAPQPQPSPPAVPPVAAAAAAAPPPTQDSLDCMLPGPASRNNFGSADLSPSGLLAFPASSSVAILDSRSLQLITTLPLPPPNSSNSSNSLSPFVTSVRWTPLPLRRDLLTTEPSSSHLLLAAGDRQGRIALFDFRSRSPILWFETDSASSKSGVQDLCWVQARPDSYLLAAISGASTLSLYNTSTGRCFFKYDAAPEFLSCLRRDPFDSRHFCVLGLKGFLLSVKVLGETEDNIVLKELHVPTDCSELQRLERDAAASASGTGNGSNSSAPASGVFPLYAVKFSFSPQWRYIVFITFPRELVVFDLRYEASLFSSALPRGCGKFLDVLPDPNNELIYCAHLDGKLSTWRRKEGEQVHIMCAIEELIPSIGTPVPSPSILAVIICRSDSTFQNVGKLYSDVSSPSPDVDFDTPFDFCDEPLLVSKTHLISISDDGKIWNWLLTAEGPENTQKDDTNLGLVADVSEVPVPGTNANTVISSSSGSFMEAGKQPEHMDSGRSCPSNSTSSLADMSFKISLVGQLQLLSSTVTILAVPSPSLTATLARGGNIPAVAVPLVALGTQSGTIDIVDVSANAIAASFSVHNGMVRGLRWLGNSRLVSFSYSQANEKSGGYINRLVVTCVRSGLNKMFRVLQKPERAPIRALRASSSGREMLWRFGKEETHFWRQFIALKYEVDGGGWTMKPMHTTHWCSVWKRSRVGWRANPTAIISSYLECIKGREKHWDVQFIKQFNDWEFDSVASMLGLLYSNIPRSGPDIMRWSLRDYSVNGYLSWVSVMMELLQSSLLQSLVLVILWLQFFRLSRVCIINEPPAGYKPSLSLSVLGWLRWQQRGFGVFAKVTAGWDCCDHVAAGVGIVLSLYLLILFRDAPVEVWAMTKTPIMLRSLALPFTVLEWTLPTVPRPVQNGPSTQSSLLSRDHTAVSSDVASTQTVASSSDSKAVSSDGSQDDSSESFAFALVNGALGVFEVQGRRIRDFRPKWPSSSFVLSEGLITAMAYRLPHVVMGDRSGNIRWWDVTTGHSSSFSTHREGIRRIKFSPFVSGDRSRGRIAVLFYDNTFSVFDLDSQDPLANSHLQPQFPGTLVLELDWLPLRTDKNDPLILCIAGADSSFRLVEVNTNDKKIGYRPQSRTVKERFRPMPICAPILLPTPHALALRMILQLGVKASWFNTCSTTLEKRPHLIPGTASYTGDLRSYMIDLPPVGDAVVPEMLLKVLEPYRKEGCILDDERAKLYAKIVNKGCAARFAFAAAIFGESSEALFWLQLPRALNYLINKLVNKSPQKVHVSASTSELDDTALLKRITSKERSMPGKGKKDALSQGQLRLMAFEQEELWEAANERIPWHEKLEGEEAIQNRVHDLVSVGNLEAAVSLLLSTPPESSYFSANALRAVALSSAVSRSLLELAVKVVAANMVRTDRSLSGTHLLCAVGRYQEACSQLQDAGCWTDAATLAAAHLKGTDYSRVLQRWAEHSLRSEYNIWRALILYVGAGALQEALAALREAQQPDTAAMFVLACREIYAEIIADLGDLDDESSSLVKDKLRNLPVLDPENEDVIAVGECYGQYQRKLVHLCMDSQPFSD</sequence>
<keyword evidence="6" id="KW-1185">Reference proteome</keyword>
<feature type="domain" description="WDR11 second beta-propeller" evidence="3">
    <location>
        <begin position="862"/>
        <end position="1139"/>
    </location>
</feature>
<dbReference type="PANTHER" id="PTHR14593">
    <property type="entry name" value="WD REPEAT-CONTAINING PROTEIN 11"/>
    <property type="match status" value="1"/>
</dbReference>
<evidence type="ECO:0000259" key="2">
    <source>
        <dbReference type="Pfam" id="PF23751"/>
    </source>
</evidence>
<name>A0A7N2R040_QUELO</name>
<evidence type="ECO:0000313" key="5">
    <source>
        <dbReference type="EnsemblPlants" id="QL02p089511:mrna"/>
    </source>
</evidence>
<feature type="region of interest" description="Disordered" evidence="1">
    <location>
        <begin position="926"/>
        <end position="948"/>
    </location>
</feature>
<organism evidence="5 6">
    <name type="scientific">Quercus lobata</name>
    <name type="common">Valley oak</name>
    <dbReference type="NCBI Taxonomy" id="97700"/>
    <lineage>
        <taxon>Eukaryota</taxon>
        <taxon>Viridiplantae</taxon>
        <taxon>Streptophyta</taxon>
        <taxon>Embryophyta</taxon>
        <taxon>Tracheophyta</taxon>
        <taxon>Spermatophyta</taxon>
        <taxon>Magnoliopsida</taxon>
        <taxon>eudicotyledons</taxon>
        <taxon>Gunneridae</taxon>
        <taxon>Pentapetalae</taxon>
        <taxon>rosids</taxon>
        <taxon>fabids</taxon>
        <taxon>Fagales</taxon>
        <taxon>Fagaceae</taxon>
        <taxon>Quercus</taxon>
    </lineage>
</organism>
<dbReference type="FunFam" id="2.130.10.10:FF:002952">
    <property type="entry name" value="Transducin family protein / WD-40 repeat family protein"/>
    <property type="match status" value="1"/>
</dbReference>
<feature type="region of interest" description="Disordered" evidence="1">
    <location>
        <begin position="482"/>
        <end position="505"/>
    </location>
</feature>
<dbReference type="InterPro" id="IPR057854">
    <property type="entry name" value="TPR_WDR11"/>
</dbReference>
<feature type="region of interest" description="Disordered" evidence="1">
    <location>
        <begin position="1"/>
        <end position="40"/>
    </location>
</feature>
<feature type="compositionally biased region" description="Low complexity" evidence="1">
    <location>
        <begin position="933"/>
        <end position="946"/>
    </location>
</feature>
<reference evidence="5" key="2">
    <citation type="submission" date="2021-01" db="UniProtKB">
        <authorList>
            <consortium name="EnsemblPlants"/>
        </authorList>
    </citation>
    <scope>IDENTIFICATION</scope>
</reference>
<reference evidence="6" key="1">
    <citation type="journal article" date="2016" name="G3 (Bethesda)">
        <title>First Draft Assembly and Annotation of the Genome of a California Endemic Oak Quercus lobata Nee (Fagaceae).</title>
        <authorList>
            <person name="Sork V.L."/>
            <person name="Fitz-Gibbon S.T."/>
            <person name="Puiu D."/>
            <person name="Crepeau M."/>
            <person name="Gugger P.F."/>
            <person name="Sherman R."/>
            <person name="Stevens K."/>
            <person name="Langley C.H."/>
            <person name="Pellegrini M."/>
            <person name="Salzberg S.L."/>
        </authorList>
    </citation>
    <scope>NUCLEOTIDE SEQUENCE [LARGE SCALE GENOMIC DNA]</scope>
    <source>
        <strain evidence="6">cv. SW786</strain>
    </source>
</reference>
<feature type="compositionally biased region" description="Pro residues" evidence="1">
    <location>
        <begin position="1"/>
        <end position="17"/>
    </location>
</feature>
<dbReference type="Pfam" id="PF23751">
    <property type="entry name" value="Beta-prop_WDR11_1st"/>
    <property type="match status" value="1"/>
</dbReference>
<dbReference type="Gramene" id="QL02p089511:mrna">
    <property type="protein sequence ID" value="QL02p089511:mrna"/>
    <property type="gene ID" value="QL02p089511"/>
</dbReference>
<dbReference type="Proteomes" id="UP000594261">
    <property type="component" value="Chromosome 2"/>
</dbReference>
<protein>
    <submittedName>
        <fullName evidence="5">Uncharacterized protein</fullName>
    </submittedName>
</protein>
<evidence type="ECO:0000259" key="3">
    <source>
        <dbReference type="Pfam" id="PF23752"/>
    </source>
</evidence>
<dbReference type="SUPFAM" id="SSF50978">
    <property type="entry name" value="WD40 repeat-like"/>
    <property type="match status" value="3"/>
</dbReference>
<evidence type="ECO:0000256" key="1">
    <source>
        <dbReference type="SAM" id="MobiDB-lite"/>
    </source>
</evidence>
<dbReference type="InterPro" id="IPR015943">
    <property type="entry name" value="WD40/YVTN_repeat-like_dom_sf"/>
</dbReference>
<feature type="domain" description="WDR11 first beta-propeller" evidence="2">
    <location>
        <begin position="40"/>
        <end position="524"/>
    </location>
</feature>
<dbReference type="InterPro" id="IPR057852">
    <property type="entry name" value="Beta-prop_WDR11_1st"/>
</dbReference>
<feature type="domain" description="WDR11 TPR" evidence="4">
    <location>
        <begin position="1167"/>
        <end position="1571"/>
    </location>
</feature>
<proteinExistence type="predicted"/>
<dbReference type="GO" id="GO:0005737">
    <property type="term" value="C:cytoplasm"/>
    <property type="evidence" value="ECO:0007669"/>
    <property type="project" value="TreeGrafter"/>
</dbReference>
<dbReference type="Pfam" id="PF23753">
    <property type="entry name" value="TPR_WDR11"/>
    <property type="match status" value="1"/>
</dbReference>
<dbReference type="Gene3D" id="2.130.10.10">
    <property type="entry name" value="YVTN repeat-like/Quinoprotein amine dehydrogenase"/>
    <property type="match status" value="3"/>
</dbReference>
<evidence type="ECO:0000313" key="6">
    <source>
        <dbReference type="Proteomes" id="UP000594261"/>
    </source>
</evidence>
<dbReference type="Pfam" id="PF23752">
    <property type="entry name" value="Beta-prop_WDR11_2nd"/>
    <property type="match status" value="2"/>
</dbReference>
<dbReference type="InterPro" id="IPR057853">
    <property type="entry name" value="Beta-prop_WDR11_2nd"/>
</dbReference>
<dbReference type="InParanoid" id="A0A7N2R040"/>
<feature type="domain" description="WDR11 second beta-propeller" evidence="3">
    <location>
        <begin position="526"/>
        <end position="667"/>
    </location>
</feature>
<accession>A0A7N2R040</accession>